<sequence>MFDTEQLILLFKAGIATVTVDTPAASEPTLIEKIALELRERYRVLIQWDCGNQFLNLTPRVERNLITKINKSATPNVNQEVHPVITFIKHLERLISEDNQPTLILAKDFLELVTQGNSRSDWLRLSKDLFFGLKRSPHRLILTHHELNIPHYFQDLVWELSNPLPTELEVEQLKINKITFLSANARQNNIDFEVNLSEQQQRQLTGALQGMTTEGIEDALQLVAITNRGITPQAITQILEIKKQHLASKGVTFAPSPDVPVQGLPAISHWAQMQLPLLDATSRATHHLDQPAHILFIGVSGTGKSLAVKAIAAEWGVPCLVLDLGKLMSKELGSSEANLRSILQQAEALAPCLLWIDEMDKQVSQQSSERDGGTSSRMIGTLLTWLEENKTDVIVAATANRPWGFSKEMLRRFKVFYVDLPNLSTRAEIWQVQLAHYLIELDAQWIQQLAERSISMTGAEIRNVVKEAATEAFALGHPRIVSGDRLLNLINSKPAQFRGDTEELNALRKWAINGGGELASPVSSFNSSESSDTSSNPSSHRDLYWN</sequence>
<keyword evidence="2" id="KW-0067">ATP-binding</keyword>
<dbReference type="PANTHER" id="PTHR42960">
    <property type="entry name" value="YCF46 PROTEIN"/>
    <property type="match status" value="1"/>
</dbReference>
<dbReference type="STRING" id="671072.PL9214670146"/>
<dbReference type="Gene3D" id="3.40.50.300">
    <property type="entry name" value="P-loop containing nucleotide triphosphate hydrolases"/>
    <property type="match status" value="1"/>
</dbReference>
<feature type="region of interest" description="Disordered" evidence="5">
    <location>
        <begin position="521"/>
        <end position="546"/>
    </location>
</feature>
<evidence type="ECO:0000256" key="4">
    <source>
        <dbReference type="ARBA" id="ARBA00040480"/>
    </source>
</evidence>
<name>A0A1J1LSD9_9CYAN</name>
<evidence type="ECO:0000313" key="8">
    <source>
        <dbReference type="Proteomes" id="UP000184315"/>
    </source>
</evidence>
<reference evidence="8" key="1">
    <citation type="submission" date="2015-10" db="EMBL/GenBank/DDBJ databases">
        <authorList>
            <person name="Regsiter A."/>
            <person name="william w."/>
        </authorList>
    </citation>
    <scope>NUCLEOTIDE SEQUENCE [LARGE SCALE GENOMIC DNA]</scope>
</reference>
<proteinExistence type="inferred from homology"/>
<feature type="domain" description="AAA+ ATPase" evidence="6">
    <location>
        <begin position="290"/>
        <end position="422"/>
    </location>
</feature>
<evidence type="ECO:0000256" key="1">
    <source>
        <dbReference type="ARBA" id="ARBA00022741"/>
    </source>
</evidence>
<dbReference type="InterPro" id="IPR052381">
    <property type="entry name" value="AAA_domain_protein"/>
</dbReference>
<dbReference type="Gene3D" id="1.10.8.60">
    <property type="match status" value="1"/>
</dbReference>
<dbReference type="Pfam" id="PF00004">
    <property type="entry name" value="AAA"/>
    <property type="match status" value="1"/>
</dbReference>
<evidence type="ECO:0000313" key="7">
    <source>
        <dbReference type="EMBL" id="CUR35520.1"/>
    </source>
</evidence>
<dbReference type="PANTHER" id="PTHR42960:SF1">
    <property type="entry name" value="YCF46 PROTEIN"/>
    <property type="match status" value="1"/>
</dbReference>
<keyword evidence="8" id="KW-1185">Reference proteome</keyword>
<evidence type="ECO:0000256" key="5">
    <source>
        <dbReference type="SAM" id="MobiDB-lite"/>
    </source>
</evidence>
<dbReference type="SUPFAM" id="SSF52540">
    <property type="entry name" value="P-loop containing nucleoside triphosphate hydrolases"/>
    <property type="match status" value="1"/>
</dbReference>
<protein>
    <recommendedName>
        <fullName evidence="4">Uncharacterized AAA domain-containing protein ycf46</fullName>
    </recommendedName>
</protein>
<dbReference type="GO" id="GO:0005524">
    <property type="term" value="F:ATP binding"/>
    <property type="evidence" value="ECO:0007669"/>
    <property type="project" value="UniProtKB-KW"/>
</dbReference>
<dbReference type="EMBL" id="CZDF01000174">
    <property type="protein sequence ID" value="CUR35520.1"/>
    <property type="molecule type" value="Genomic_DNA"/>
</dbReference>
<dbReference type="SMART" id="SM00382">
    <property type="entry name" value="AAA"/>
    <property type="match status" value="1"/>
</dbReference>
<comment type="similarity">
    <text evidence="3">Belongs to the AAA ATPase family. Highly divergent.</text>
</comment>
<dbReference type="RefSeq" id="WP_072722481.1">
    <property type="nucleotide sequence ID" value="NZ_LN889815.1"/>
</dbReference>
<feature type="compositionally biased region" description="Low complexity" evidence="5">
    <location>
        <begin position="521"/>
        <end position="538"/>
    </location>
</feature>
<dbReference type="AlphaFoldDB" id="A0A1J1LSD9"/>
<keyword evidence="1" id="KW-0547">Nucleotide-binding</keyword>
<dbReference type="InterPro" id="IPR027417">
    <property type="entry name" value="P-loop_NTPase"/>
</dbReference>
<evidence type="ECO:0000256" key="3">
    <source>
        <dbReference type="ARBA" id="ARBA00038088"/>
    </source>
</evidence>
<dbReference type="OrthoDB" id="440448at2"/>
<dbReference type="InterPro" id="IPR003959">
    <property type="entry name" value="ATPase_AAA_core"/>
</dbReference>
<evidence type="ECO:0000256" key="2">
    <source>
        <dbReference type="ARBA" id="ARBA00022840"/>
    </source>
</evidence>
<dbReference type="GO" id="GO:0016887">
    <property type="term" value="F:ATP hydrolysis activity"/>
    <property type="evidence" value="ECO:0007669"/>
    <property type="project" value="InterPro"/>
</dbReference>
<accession>A0A1J1LSD9</accession>
<dbReference type="InterPro" id="IPR003593">
    <property type="entry name" value="AAA+_ATPase"/>
</dbReference>
<gene>
    <name evidence="7" type="ORF">PL9214670146</name>
</gene>
<dbReference type="Proteomes" id="UP000184315">
    <property type="component" value="Unassembled WGS sequence"/>
</dbReference>
<organism evidence="7 8">
    <name type="scientific">Planktothrix tepida PCC 9214</name>
    <dbReference type="NCBI Taxonomy" id="671072"/>
    <lineage>
        <taxon>Bacteria</taxon>
        <taxon>Bacillati</taxon>
        <taxon>Cyanobacteriota</taxon>
        <taxon>Cyanophyceae</taxon>
        <taxon>Oscillatoriophycideae</taxon>
        <taxon>Oscillatoriales</taxon>
        <taxon>Microcoleaceae</taxon>
        <taxon>Planktothrix</taxon>
    </lineage>
</organism>
<evidence type="ECO:0000259" key="6">
    <source>
        <dbReference type="SMART" id="SM00382"/>
    </source>
</evidence>